<feature type="region of interest" description="Disordered" evidence="6">
    <location>
        <begin position="673"/>
        <end position="861"/>
    </location>
</feature>
<organism evidence="8 9">
    <name type="scientific">Solea senegalensis</name>
    <name type="common">Senegalese sole</name>
    <dbReference type="NCBI Taxonomy" id="28829"/>
    <lineage>
        <taxon>Eukaryota</taxon>
        <taxon>Metazoa</taxon>
        <taxon>Chordata</taxon>
        <taxon>Craniata</taxon>
        <taxon>Vertebrata</taxon>
        <taxon>Euteleostomi</taxon>
        <taxon>Actinopterygii</taxon>
        <taxon>Neopterygii</taxon>
        <taxon>Teleostei</taxon>
        <taxon>Neoteleostei</taxon>
        <taxon>Acanthomorphata</taxon>
        <taxon>Carangaria</taxon>
        <taxon>Pleuronectiformes</taxon>
        <taxon>Pleuronectoidei</taxon>
        <taxon>Soleidae</taxon>
        <taxon>Solea</taxon>
    </lineage>
</organism>
<feature type="region of interest" description="Disordered" evidence="6">
    <location>
        <begin position="615"/>
        <end position="648"/>
    </location>
</feature>
<proteinExistence type="predicted"/>
<evidence type="ECO:0000259" key="7">
    <source>
        <dbReference type="PROSITE" id="PS50916"/>
    </source>
</evidence>
<dbReference type="GO" id="GO:0048471">
    <property type="term" value="C:perinuclear region of cytoplasm"/>
    <property type="evidence" value="ECO:0007669"/>
    <property type="project" value="UniProtKB-SubCell"/>
</dbReference>
<dbReference type="InterPro" id="IPR041282">
    <property type="entry name" value="FYVE_2"/>
</dbReference>
<keyword evidence="2" id="KW-0963">Cytoplasm</keyword>
<protein>
    <submittedName>
        <fullName evidence="8">Rab effector MyRIP-like isoform X1</fullName>
    </submittedName>
</protein>
<feature type="compositionally biased region" description="Basic residues" evidence="6">
    <location>
        <begin position="501"/>
        <end position="510"/>
    </location>
</feature>
<evidence type="ECO:0000256" key="3">
    <source>
        <dbReference type="ARBA" id="ARBA00022723"/>
    </source>
</evidence>
<evidence type="ECO:0000256" key="2">
    <source>
        <dbReference type="ARBA" id="ARBA00022490"/>
    </source>
</evidence>
<dbReference type="GO" id="GO:0031267">
    <property type="term" value="F:small GTPase binding"/>
    <property type="evidence" value="ECO:0007669"/>
    <property type="project" value="InterPro"/>
</dbReference>
<evidence type="ECO:0000256" key="5">
    <source>
        <dbReference type="ARBA" id="ARBA00022833"/>
    </source>
</evidence>
<feature type="compositionally biased region" description="Basic and acidic residues" evidence="6">
    <location>
        <begin position="538"/>
        <end position="563"/>
    </location>
</feature>
<feature type="compositionally biased region" description="Polar residues" evidence="6">
    <location>
        <begin position="416"/>
        <end position="439"/>
    </location>
</feature>
<dbReference type="GO" id="GO:0006886">
    <property type="term" value="P:intracellular protein transport"/>
    <property type="evidence" value="ECO:0007669"/>
    <property type="project" value="InterPro"/>
</dbReference>
<feature type="region of interest" description="Disordered" evidence="6">
    <location>
        <begin position="414"/>
        <end position="450"/>
    </location>
</feature>
<dbReference type="EMBL" id="JAGKHQ010000001">
    <property type="protein sequence ID" value="KAG7524484.1"/>
    <property type="molecule type" value="Genomic_DNA"/>
</dbReference>
<dbReference type="InterPro" id="IPR006788">
    <property type="entry name" value="Myrip/Melanophilin"/>
</dbReference>
<dbReference type="Proteomes" id="UP000693946">
    <property type="component" value="Linkage Group LG1"/>
</dbReference>
<keyword evidence="3" id="KW-0479">Metal-binding</keyword>
<dbReference type="AlphaFoldDB" id="A0AAV6T4X5"/>
<dbReference type="GO" id="GO:0030864">
    <property type="term" value="C:cortical actin cytoskeleton"/>
    <property type="evidence" value="ECO:0007669"/>
    <property type="project" value="TreeGrafter"/>
</dbReference>
<sequence>MGRKLDLSGLTDNEAEHVLQVVQRDMKLRKKEERRLSERKQELDEEGSRCLLLSRQRCFNQRCCIRCCLPFTFLFNPKRQCQICRYNVCKACRVYDKQDKAWLCSSCQKSRLLKTQSLEWFYTNVKQRFKRFGSAKVLKTLYRKHLAEHSALSDLTEGSGYEESVCNEGSVCGSDSTFYRQSEEHSMAETLTVALRVAEEAIDEAISKAELDTDSQEKQKEALYLQEHRGELIEELAQTIVQKIISSRKTLADTREKNNQDWPLEQNADPHHRHHPAACDQACSSLKHQPGLWRSHSASSLLDDDSPALIRDSLQPLKKEDSESTMTAWKSADRLDNTEIKSVLQSADRNWIALQSIQLSRPGLLTKRKSLVYSALEKESSVVSAYEGLGSDNETKPESDSSQGAALWEIHKKLTDSNFNPQGTRVRSPTPRTDSTDLPSDSDGKWKPHKPLHAFYKRNDMPVEVRRTSASRGTSIIDMNFNPAVASEEESSVAAEVGKVGRSRKKRRSKKEQAATFSVMELNKNDWSQPSPDAPEQFDPKSDLTDTELTFKSRELSGRRQGTEETDGEDERLTYLSSTDDELDRVNQSEGELDEDNNEQEGLTFKLCQLEKELKASQCSSTEDELDRVGVEEKAGEDELDRVGRDGENEIEEEILWKLQAQKAVQAAHLRDLSSLVDTTQFSSTEDELDEAEKTEGESDLRVNEGRNESSCDMEDVWDTAKERTESFTGLNVKIDRRSSKETEMGSNSKHINASKETGSEKELQRRCDDVRPESAGNEKITGDETYRKKERGARMSRNTNEQQHKERRNVAQQMSTEEEEECKDQRDGSGGAAAEEESDEKDVADKEQRSKSSQREGFLSPEEIQHRYSAVSLCSITTEVLKVLNATEELLQGVEGGDDNRLSAIDALPPNTDVKKLDEQFCRLEENVYVAAGAVYGLEAELSDLEECARGTSTSTPDMELSFLEEQVASAAARVQHSELQICDISARVAALRSAGLIVDTQSHLTKTRTTPVLPVTLVSTRQVRRRLPAPPAKEDKES</sequence>
<keyword evidence="9" id="KW-1185">Reference proteome</keyword>
<evidence type="ECO:0000256" key="6">
    <source>
        <dbReference type="SAM" id="MobiDB-lite"/>
    </source>
</evidence>
<dbReference type="Pfam" id="PF04698">
    <property type="entry name" value="Rab_eff_C"/>
    <property type="match status" value="2"/>
</dbReference>
<accession>A0AAV6T4X5</accession>
<comment type="subcellular location">
    <subcellularLocation>
        <location evidence="1">Cytoplasm</location>
        <location evidence="1">Perinuclear region</location>
    </subcellularLocation>
</comment>
<dbReference type="InterPro" id="IPR010911">
    <property type="entry name" value="Rab_BD"/>
</dbReference>
<dbReference type="PANTHER" id="PTHR14555:SF6">
    <property type="entry name" value="RAB EFFECTOR MYRIP"/>
    <property type="match status" value="1"/>
</dbReference>
<name>A0AAV6T4X5_SOLSE</name>
<evidence type="ECO:0000256" key="4">
    <source>
        <dbReference type="ARBA" id="ARBA00022771"/>
    </source>
</evidence>
<dbReference type="Pfam" id="PF02318">
    <property type="entry name" value="FYVE_2"/>
    <property type="match status" value="1"/>
</dbReference>
<dbReference type="GO" id="GO:0017022">
    <property type="term" value="F:myosin binding"/>
    <property type="evidence" value="ECO:0007669"/>
    <property type="project" value="TreeGrafter"/>
</dbReference>
<dbReference type="PROSITE" id="PS50916">
    <property type="entry name" value="RABBD"/>
    <property type="match status" value="1"/>
</dbReference>
<dbReference type="PANTHER" id="PTHR14555">
    <property type="entry name" value="MYELIN-ASSOCIATED OLIGODENDROCYTIC BASIC PROTEIN MOBP -RELATED"/>
    <property type="match status" value="1"/>
</dbReference>
<dbReference type="GO" id="GO:0008270">
    <property type="term" value="F:zinc ion binding"/>
    <property type="evidence" value="ECO:0007669"/>
    <property type="project" value="UniProtKB-KW"/>
</dbReference>
<keyword evidence="4" id="KW-0863">Zinc-finger</keyword>
<feature type="compositionally biased region" description="Polar residues" evidence="6">
    <location>
        <begin position="745"/>
        <end position="757"/>
    </location>
</feature>
<feature type="compositionally biased region" description="Basic and acidic residues" evidence="6">
    <location>
        <begin position="692"/>
        <end position="710"/>
    </location>
</feature>
<dbReference type="GO" id="GO:0003779">
    <property type="term" value="F:actin binding"/>
    <property type="evidence" value="ECO:0007669"/>
    <property type="project" value="TreeGrafter"/>
</dbReference>
<dbReference type="InterPro" id="IPR051745">
    <property type="entry name" value="Intracell_Transport_Effector"/>
</dbReference>
<gene>
    <name evidence="8" type="ORF">JOB18_012564</name>
</gene>
<feature type="compositionally biased region" description="Basic and acidic residues" evidence="6">
    <location>
        <begin position="758"/>
        <end position="773"/>
    </location>
</feature>
<reference evidence="8 9" key="1">
    <citation type="journal article" date="2021" name="Sci. Rep.">
        <title>Chromosome anchoring in Senegalese sole (Solea senegalensis) reveals sex-associated markers and genome rearrangements in flatfish.</title>
        <authorList>
            <person name="Guerrero-Cozar I."/>
            <person name="Gomez-Garrido J."/>
            <person name="Berbel C."/>
            <person name="Martinez-Blanch J.F."/>
            <person name="Alioto T."/>
            <person name="Claros M.G."/>
            <person name="Gagnaire P.A."/>
            <person name="Manchado M."/>
        </authorList>
    </citation>
    <scope>NUCLEOTIDE SEQUENCE [LARGE SCALE GENOMIC DNA]</scope>
    <source>
        <strain evidence="8">Sse05_10M</strain>
    </source>
</reference>
<dbReference type="FunFam" id="3.30.40.10:FF:000018">
    <property type="entry name" value="Synaptotagmin-like 5, isoform CRA_a"/>
    <property type="match status" value="1"/>
</dbReference>
<feature type="region of interest" description="Disordered" evidence="6">
    <location>
        <begin position="486"/>
        <end position="601"/>
    </location>
</feature>
<evidence type="ECO:0000256" key="1">
    <source>
        <dbReference type="ARBA" id="ARBA00004556"/>
    </source>
</evidence>
<feature type="compositionally biased region" description="Basic and acidic residues" evidence="6">
    <location>
        <begin position="842"/>
        <end position="855"/>
    </location>
</feature>
<comment type="caution">
    <text evidence="8">The sequence shown here is derived from an EMBL/GenBank/DDBJ whole genome shotgun (WGS) entry which is preliminary data.</text>
</comment>
<evidence type="ECO:0000313" key="9">
    <source>
        <dbReference type="Proteomes" id="UP000693946"/>
    </source>
</evidence>
<keyword evidence="5" id="KW-0862">Zinc</keyword>
<evidence type="ECO:0000313" key="8">
    <source>
        <dbReference type="EMBL" id="KAG7524484.1"/>
    </source>
</evidence>
<feature type="compositionally biased region" description="Basic and acidic residues" evidence="6">
    <location>
        <begin position="734"/>
        <end position="744"/>
    </location>
</feature>
<feature type="domain" description="RabBD" evidence="7">
    <location>
        <begin position="4"/>
        <end position="124"/>
    </location>
</feature>